<dbReference type="EMBL" id="ML977372">
    <property type="protein sequence ID" value="KAF2105737.1"/>
    <property type="molecule type" value="Genomic_DNA"/>
</dbReference>
<dbReference type="PANTHER" id="PTHR33577">
    <property type="entry name" value="STERIGMATOCYSTIN BIOSYNTHESIS PEROXIDASE STCC-RELATED"/>
    <property type="match status" value="1"/>
</dbReference>
<dbReference type="PANTHER" id="PTHR33577:SF7">
    <property type="entry name" value="HEME HALOPEROXIDASE FAMILY PROFILE DOMAIN-CONTAINING PROTEIN"/>
    <property type="match status" value="1"/>
</dbReference>
<keyword evidence="2 9" id="KW-0575">Peroxidase</keyword>
<evidence type="ECO:0000256" key="2">
    <source>
        <dbReference type="ARBA" id="ARBA00022559"/>
    </source>
</evidence>
<dbReference type="InterPro" id="IPR036851">
    <property type="entry name" value="Chloroperoxidase-like_sf"/>
</dbReference>
<evidence type="ECO:0000313" key="9">
    <source>
        <dbReference type="EMBL" id="KAF2105737.1"/>
    </source>
</evidence>
<feature type="domain" description="Heme haloperoxidase family profile" evidence="8">
    <location>
        <begin position="24"/>
        <end position="238"/>
    </location>
</feature>
<evidence type="ECO:0000256" key="6">
    <source>
        <dbReference type="ARBA" id="ARBA00023004"/>
    </source>
</evidence>
<dbReference type="AlphaFoldDB" id="A0A6A5YHC6"/>
<dbReference type="PROSITE" id="PS51405">
    <property type="entry name" value="HEME_HALOPEROXIDASE"/>
    <property type="match status" value="1"/>
</dbReference>
<evidence type="ECO:0000256" key="7">
    <source>
        <dbReference type="ARBA" id="ARBA00025795"/>
    </source>
</evidence>
<sequence>MRASLYLPVLVSRAIALPSSYPDNFHTWHPQGPGDVRAPCPMLNSLANHGFLPHSGKNITAEITQDALFSALNVNKTVGKFLFDFAITTAPQANATTFDLDNLARHNILEHDASLSREDAHFGNPQPFSPTVFAETTSYFKSIIDVQQAADARLARVITSNTTNPDYSLSDLGQSFSLGESAAYILALGNGTEGKVKRELVEYLFEKERLPVELGWERPKKLIQGDDLSTLTERIINATGVAPEKRKVLMRASAMHGGIDLSKL</sequence>
<dbReference type="GO" id="GO:0046872">
    <property type="term" value="F:metal ion binding"/>
    <property type="evidence" value="ECO:0007669"/>
    <property type="project" value="UniProtKB-KW"/>
</dbReference>
<evidence type="ECO:0000256" key="4">
    <source>
        <dbReference type="ARBA" id="ARBA00022723"/>
    </source>
</evidence>
<dbReference type="InterPro" id="IPR000028">
    <property type="entry name" value="Chloroperoxidase"/>
</dbReference>
<comment type="cofactor">
    <cofactor evidence="1">
        <name>heme b</name>
        <dbReference type="ChEBI" id="CHEBI:60344"/>
    </cofactor>
</comment>
<comment type="similarity">
    <text evidence="7">Belongs to the chloroperoxidase family.</text>
</comment>
<evidence type="ECO:0000256" key="3">
    <source>
        <dbReference type="ARBA" id="ARBA00022617"/>
    </source>
</evidence>
<keyword evidence="6" id="KW-0408">Iron</keyword>
<evidence type="ECO:0000259" key="8">
    <source>
        <dbReference type="PROSITE" id="PS51405"/>
    </source>
</evidence>
<protein>
    <submittedName>
        <fullName evidence="9">Chloroperoxidase</fullName>
    </submittedName>
</protein>
<name>A0A6A5YHC6_9PLEO</name>
<dbReference type="GO" id="GO:0004601">
    <property type="term" value="F:peroxidase activity"/>
    <property type="evidence" value="ECO:0007669"/>
    <property type="project" value="UniProtKB-KW"/>
</dbReference>
<dbReference type="Proteomes" id="UP000799770">
    <property type="component" value="Unassembled WGS sequence"/>
</dbReference>
<reference evidence="9" key="1">
    <citation type="journal article" date="2020" name="Stud. Mycol.">
        <title>101 Dothideomycetes genomes: a test case for predicting lifestyles and emergence of pathogens.</title>
        <authorList>
            <person name="Haridas S."/>
            <person name="Albert R."/>
            <person name="Binder M."/>
            <person name="Bloem J."/>
            <person name="Labutti K."/>
            <person name="Salamov A."/>
            <person name="Andreopoulos B."/>
            <person name="Baker S."/>
            <person name="Barry K."/>
            <person name="Bills G."/>
            <person name="Bluhm B."/>
            <person name="Cannon C."/>
            <person name="Castanera R."/>
            <person name="Culley D."/>
            <person name="Daum C."/>
            <person name="Ezra D."/>
            <person name="Gonzalez J."/>
            <person name="Henrissat B."/>
            <person name="Kuo A."/>
            <person name="Liang C."/>
            <person name="Lipzen A."/>
            <person name="Lutzoni F."/>
            <person name="Magnuson J."/>
            <person name="Mondo S."/>
            <person name="Nolan M."/>
            <person name="Ohm R."/>
            <person name="Pangilinan J."/>
            <person name="Park H.-J."/>
            <person name="Ramirez L."/>
            <person name="Alfaro M."/>
            <person name="Sun H."/>
            <person name="Tritt A."/>
            <person name="Yoshinaga Y."/>
            <person name="Zwiers L.-H."/>
            <person name="Turgeon B."/>
            <person name="Goodwin S."/>
            <person name="Spatafora J."/>
            <person name="Crous P."/>
            <person name="Grigoriev I."/>
        </authorList>
    </citation>
    <scope>NUCLEOTIDE SEQUENCE</scope>
    <source>
        <strain evidence="9">CBS 627.86</strain>
    </source>
</reference>
<organism evidence="9 10">
    <name type="scientific">Lophiotrema nucula</name>
    <dbReference type="NCBI Taxonomy" id="690887"/>
    <lineage>
        <taxon>Eukaryota</taxon>
        <taxon>Fungi</taxon>
        <taxon>Dikarya</taxon>
        <taxon>Ascomycota</taxon>
        <taxon>Pezizomycotina</taxon>
        <taxon>Dothideomycetes</taxon>
        <taxon>Pleosporomycetidae</taxon>
        <taxon>Pleosporales</taxon>
        <taxon>Lophiotremataceae</taxon>
        <taxon>Lophiotrema</taxon>
    </lineage>
</organism>
<accession>A0A6A5YHC6</accession>
<keyword evidence="4" id="KW-0479">Metal-binding</keyword>
<evidence type="ECO:0000313" key="10">
    <source>
        <dbReference type="Proteomes" id="UP000799770"/>
    </source>
</evidence>
<evidence type="ECO:0000256" key="1">
    <source>
        <dbReference type="ARBA" id="ARBA00001970"/>
    </source>
</evidence>
<keyword evidence="5" id="KW-0560">Oxidoreductase</keyword>
<keyword evidence="3" id="KW-0349">Heme</keyword>
<proteinExistence type="inferred from homology"/>
<dbReference type="Gene3D" id="1.10.489.10">
    <property type="entry name" value="Chloroperoxidase-like"/>
    <property type="match status" value="1"/>
</dbReference>
<dbReference type="Pfam" id="PF01328">
    <property type="entry name" value="Peroxidase_2"/>
    <property type="match status" value="1"/>
</dbReference>
<evidence type="ECO:0000256" key="5">
    <source>
        <dbReference type="ARBA" id="ARBA00023002"/>
    </source>
</evidence>
<dbReference type="OrthoDB" id="407298at2759"/>
<dbReference type="SUPFAM" id="SSF47571">
    <property type="entry name" value="Cloroperoxidase"/>
    <property type="match status" value="1"/>
</dbReference>
<keyword evidence="10" id="KW-1185">Reference proteome</keyword>
<gene>
    <name evidence="9" type="ORF">BDV96DRAFT_356545</name>
</gene>